<dbReference type="AlphaFoldDB" id="J3JI09"/>
<feature type="compositionally biased region" description="Low complexity" evidence="1">
    <location>
        <begin position="28"/>
        <end position="38"/>
    </location>
</feature>
<comment type="caution">
    <text evidence="2">The sequence shown here is derived from an EMBL/GenBank/DDBJ whole genome shotgun (WGS) entry which is preliminary data.</text>
</comment>
<feature type="region of interest" description="Disordered" evidence="1">
    <location>
        <begin position="1"/>
        <end position="47"/>
    </location>
</feature>
<proteinExistence type="predicted"/>
<evidence type="ECO:0000313" key="2">
    <source>
        <dbReference type="EMBL" id="EJN61464.1"/>
    </source>
</evidence>
<protein>
    <submittedName>
        <fullName evidence="2">Uncharacterized protein</fullName>
    </submittedName>
</protein>
<organism evidence="2 3">
    <name type="scientific">Halogranum salarium B-1</name>
    <dbReference type="NCBI Taxonomy" id="1210908"/>
    <lineage>
        <taxon>Archaea</taxon>
        <taxon>Methanobacteriati</taxon>
        <taxon>Methanobacteriota</taxon>
        <taxon>Stenosarchaea group</taxon>
        <taxon>Halobacteria</taxon>
        <taxon>Halobacteriales</taxon>
        <taxon>Haloferacaceae</taxon>
    </lineage>
</organism>
<evidence type="ECO:0000256" key="1">
    <source>
        <dbReference type="SAM" id="MobiDB-lite"/>
    </source>
</evidence>
<accession>J3JI09</accession>
<gene>
    <name evidence="2" type="ORF">HSB1_05050</name>
</gene>
<dbReference type="EMBL" id="ALJD01000002">
    <property type="protein sequence ID" value="EJN61464.1"/>
    <property type="molecule type" value="Genomic_DNA"/>
</dbReference>
<feature type="compositionally biased region" description="Basic and acidic residues" evidence="1">
    <location>
        <begin position="14"/>
        <end position="26"/>
    </location>
</feature>
<dbReference type="Proteomes" id="UP000007813">
    <property type="component" value="Unassembled WGS sequence"/>
</dbReference>
<sequence length="47" mass="5217">MTNQWLSPVRRQPHLFDERSAVHVDARTPSQSSTQGTTPPNPANTSD</sequence>
<name>J3JI09_9EURY</name>
<evidence type="ECO:0000313" key="3">
    <source>
        <dbReference type="Proteomes" id="UP000007813"/>
    </source>
</evidence>
<reference evidence="2 3" key="1">
    <citation type="journal article" date="2012" name="J. Bacteriol.">
        <title>Draft Genome Sequence of the Extremely Halophilic Archaeon Halogranum salarium B-1T.</title>
        <authorList>
            <person name="Kim K.K."/>
            <person name="Lee K.C."/>
            <person name="Lee J.S."/>
        </authorList>
    </citation>
    <scope>NUCLEOTIDE SEQUENCE [LARGE SCALE GENOMIC DNA]</scope>
    <source>
        <strain evidence="2 3">B-1</strain>
    </source>
</reference>